<dbReference type="Proteomes" id="UP000256913">
    <property type="component" value="Unassembled WGS sequence"/>
</dbReference>
<dbReference type="InterPro" id="IPR002182">
    <property type="entry name" value="NB-ARC"/>
</dbReference>
<dbReference type="Pfam" id="PF25872">
    <property type="entry name" value="HTH_77"/>
    <property type="match status" value="1"/>
</dbReference>
<dbReference type="InterPro" id="IPR027417">
    <property type="entry name" value="P-loop_NTPase"/>
</dbReference>
<protein>
    <submittedName>
        <fullName evidence="4">Putative ATPase</fullName>
    </submittedName>
</protein>
<evidence type="ECO:0000259" key="2">
    <source>
        <dbReference type="Pfam" id="PF13271"/>
    </source>
</evidence>
<dbReference type="InterPro" id="IPR011990">
    <property type="entry name" value="TPR-like_helical_dom_sf"/>
</dbReference>
<dbReference type="Pfam" id="PF00931">
    <property type="entry name" value="NB-ARC"/>
    <property type="match status" value="1"/>
</dbReference>
<evidence type="ECO:0000313" key="5">
    <source>
        <dbReference type="Proteomes" id="UP000256913"/>
    </source>
</evidence>
<dbReference type="SUPFAM" id="SSF48452">
    <property type="entry name" value="TPR-like"/>
    <property type="match status" value="1"/>
</dbReference>
<dbReference type="InterPro" id="IPR025139">
    <property type="entry name" value="DUF4062"/>
</dbReference>
<gene>
    <name evidence="4" type="ORF">DFJ67_6828</name>
</gene>
<feature type="domain" description="Winged helix-turn-helix" evidence="3">
    <location>
        <begin position="429"/>
        <end position="499"/>
    </location>
</feature>
<dbReference type="InterPro" id="IPR058852">
    <property type="entry name" value="HTH_77"/>
</dbReference>
<dbReference type="OrthoDB" id="9812579at2"/>
<dbReference type="SUPFAM" id="SSF52540">
    <property type="entry name" value="P-loop containing nucleoside triphosphate hydrolases"/>
    <property type="match status" value="1"/>
</dbReference>
<sequence>MPEIRTPDQRLRVFVSSTMNELADARVAARRAIEQLHLTPVMFELGARPYPPRDLYLAYLNQSDVFVAIYGESYGTIEPGRDVSGLEDEFLAAGGKPQLVYVQLPAPDREPRLAEMLERVARNGVSYRTFAHPDELVALIGGDLALLLSERFNPAAETKEDAPKHDDLHRLTSTNRFIGRRHELETLRALATDPQTRLVTLVGPGGIGKTRLAVELVATVAPTFESIATVDLDQLSAPEQVPPAIAAALGVPETPGVSLGDAIAGSVDAHRILLLLDSFEHVIDVAPMVADLVARTSRLTVLVTSREPLHLSGENVFEVPPLGVPEWSDSTDDSQHSDAVQLFADRAAAAGVHLRLDAAQVRTISKICRRLDGLPLAIELAAPRTRMLELDDLMHRLDSSLDLLSPGARDLPSRQRTLHSTIAWSYDLLDEPDRVLFARLGVFAGSFRLEAAETICGAPVFDGLASLVDKALLRPDHSVHGEPRFAMLEIVRDFATGRLEDAGEARRLREQHAVYFRQLTLDIGAAVAGSPKVRPLVQECVADHDNLRAAVRWFIDEDDIDSAVRMGLAIWPVLFTQGLASDFEEAMARVVAGPALSDDNRANARLVLGMMAFLRANYDRAADVLPPAYDRFVERGDERAAATAVVALALMGVTADPGRSERQLLGAVDTFRRLDEPWWLMFALCALGSARVTMRHERDAIAPLEEGGRLAARLEDDVLASNGLIALGWAHLRLGDAAAAARELDQALDRAVTFGSRETIPRALDGLAAVAEETGDTDRAATLFGAALGVRGTLGSDVWSIDQPAHAEIADHLRSRLGDEPYGRLTARGASLALDDVLELAARP</sequence>
<dbReference type="EMBL" id="QUMQ01000001">
    <property type="protein sequence ID" value="REG00771.1"/>
    <property type="molecule type" value="Genomic_DNA"/>
</dbReference>
<proteinExistence type="predicted"/>
<dbReference type="Pfam" id="PF13271">
    <property type="entry name" value="DUF4062"/>
    <property type="match status" value="1"/>
</dbReference>
<dbReference type="AlphaFoldDB" id="A0A3E0A376"/>
<reference evidence="4 5" key="1">
    <citation type="submission" date="2018-08" db="EMBL/GenBank/DDBJ databases">
        <title>Sequencing the genomes of 1000 actinobacteria strains.</title>
        <authorList>
            <person name="Klenk H.-P."/>
        </authorList>
    </citation>
    <scope>NUCLEOTIDE SEQUENCE [LARGE SCALE GENOMIC DNA]</scope>
    <source>
        <strain evidence="4 5">DSM 44099</strain>
    </source>
</reference>
<dbReference type="PANTHER" id="PTHR47691">
    <property type="entry name" value="REGULATOR-RELATED"/>
    <property type="match status" value="1"/>
</dbReference>
<dbReference type="PANTHER" id="PTHR47691:SF3">
    <property type="entry name" value="HTH-TYPE TRANSCRIPTIONAL REGULATOR RV0890C-RELATED"/>
    <property type="match status" value="1"/>
</dbReference>
<evidence type="ECO:0000259" key="3">
    <source>
        <dbReference type="Pfam" id="PF25872"/>
    </source>
</evidence>
<comment type="caution">
    <text evidence="4">The sequence shown here is derived from an EMBL/GenBank/DDBJ whole genome shotgun (WGS) entry which is preliminary data.</text>
</comment>
<accession>A0A3E0A376</accession>
<dbReference type="PRINTS" id="PR00364">
    <property type="entry name" value="DISEASERSIST"/>
</dbReference>
<organism evidence="4 5">
    <name type="scientific">Asanoa ferruginea</name>
    <dbReference type="NCBI Taxonomy" id="53367"/>
    <lineage>
        <taxon>Bacteria</taxon>
        <taxon>Bacillati</taxon>
        <taxon>Actinomycetota</taxon>
        <taxon>Actinomycetes</taxon>
        <taxon>Micromonosporales</taxon>
        <taxon>Micromonosporaceae</taxon>
        <taxon>Asanoa</taxon>
    </lineage>
</organism>
<evidence type="ECO:0000313" key="4">
    <source>
        <dbReference type="EMBL" id="REG00771.1"/>
    </source>
</evidence>
<dbReference type="RefSeq" id="WP_147315698.1">
    <property type="nucleotide sequence ID" value="NZ_BONB01000009.1"/>
</dbReference>
<feature type="domain" description="NB-ARC" evidence="1">
    <location>
        <begin position="190"/>
        <end position="307"/>
    </location>
</feature>
<dbReference type="Gene3D" id="3.40.50.300">
    <property type="entry name" value="P-loop containing nucleotide triphosphate hydrolases"/>
    <property type="match status" value="1"/>
</dbReference>
<dbReference type="Gene3D" id="1.25.40.10">
    <property type="entry name" value="Tetratricopeptide repeat domain"/>
    <property type="match status" value="1"/>
</dbReference>
<name>A0A3E0A376_9ACTN</name>
<evidence type="ECO:0000259" key="1">
    <source>
        <dbReference type="Pfam" id="PF00931"/>
    </source>
</evidence>
<keyword evidence="5" id="KW-1185">Reference proteome</keyword>
<dbReference type="GO" id="GO:0043531">
    <property type="term" value="F:ADP binding"/>
    <property type="evidence" value="ECO:0007669"/>
    <property type="project" value="InterPro"/>
</dbReference>
<feature type="domain" description="DUF4062" evidence="2">
    <location>
        <begin position="12"/>
        <end position="93"/>
    </location>
</feature>